<keyword evidence="2" id="KW-1185">Reference proteome</keyword>
<dbReference type="Proteomes" id="UP001204798">
    <property type="component" value="Unassembled WGS sequence"/>
</dbReference>
<dbReference type="EMBL" id="JANUCP010000007">
    <property type="protein sequence ID" value="MCS3920759.1"/>
    <property type="molecule type" value="Genomic_DNA"/>
</dbReference>
<gene>
    <name evidence="1" type="ORF">M2350_003196</name>
</gene>
<organism evidence="1 2">
    <name type="scientific">Candidatus Fervidibacter sacchari</name>
    <dbReference type="NCBI Taxonomy" id="1448929"/>
    <lineage>
        <taxon>Bacteria</taxon>
        <taxon>Candidatus Fervidibacterota</taxon>
        <taxon>Candidatus Fervidibacter</taxon>
    </lineage>
</organism>
<reference evidence="1 2" key="1">
    <citation type="submission" date="2022-08" db="EMBL/GenBank/DDBJ databases">
        <title>Bacterial and archaeal communities from various locations to study Microbial Dark Matter (Phase II).</title>
        <authorList>
            <person name="Stepanauskas R."/>
        </authorList>
    </citation>
    <scope>NUCLEOTIDE SEQUENCE [LARGE SCALE GENOMIC DNA]</scope>
    <source>
        <strain evidence="1 2">PD1</strain>
    </source>
</reference>
<evidence type="ECO:0000313" key="1">
    <source>
        <dbReference type="EMBL" id="MCS3920759.1"/>
    </source>
</evidence>
<name>A0ABT2ES21_9BACT</name>
<protein>
    <submittedName>
        <fullName evidence="1">Uncharacterized protein</fullName>
    </submittedName>
</protein>
<sequence>MRKRCKFGVVCRQFRDAYRFFARFVTNVASCRLLQLEAF</sequence>
<proteinExistence type="predicted"/>
<accession>A0ABT2ES21</accession>
<evidence type="ECO:0000313" key="2">
    <source>
        <dbReference type="Proteomes" id="UP001204798"/>
    </source>
</evidence>
<comment type="caution">
    <text evidence="1">The sequence shown here is derived from an EMBL/GenBank/DDBJ whole genome shotgun (WGS) entry which is preliminary data.</text>
</comment>